<accession>A0A059BUB4</accession>
<protein>
    <submittedName>
        <fullName evidence="3">Uncharacterized protein</fullName>
    </submittedName>
</protein>
<dbReference type="Pfam" id="PF03357">
    <property type="entry name" value="Snf7"/>
    <property type="match status" value="1"/>
</dbReference>
<dbReference type="eggNOG" id="KOG3232">
    <property type="taxonomic scope" value="Eukaryota"/>
</dbReference>
<evidence type="ECO:0000256" key="1">
    <source>
        <dbReference type="SAM" id="Coils"/>
    </source>
</evidence>
<feature type="region of interest" description="Disordered" evidence="2">
    <location>
        <begin position="177"/>
        <end position="203"/>
    </location>
</feature>
<dbReference type="InterPro" id="IPR005024">
    <property type="entry name" value="Snf7_fam"/>
</dbReference>
<gene>
    <name evidence="3" type="ORF">EUGRSUZ_F03099</name>
</gene>
<dbReference type="Gene3D" id="6.10.140.1230">
    <property type="match status" value="1"/>
</dbReference>
<dbReference type="InParanoid" id="A0A059BUB4"/>
<feature type="coiled-coil region" evidence="1">
    <location>
        <begin position="111"/>
        <end position="138"/>
    </location>
</feature>
<dbReference type="GO" id="GO:0015031">
    <property type="term" value="P:protein transport"/>
    <property type="evidence" value="ECO:0000318"/>
    <property type="project" value="GO_Central"/>
</dbReference>
<dbReference type="FunCoup" id="A0A059BUB4">
    <property type="interactions" value="3915"/>
</dbReference>
<evidence type="ECO:0000256" key="2">
    <source>
        <dbReference type="SAM" id="MobiDB-lite"/>
    </source>
</evidence>
<proteinExistence type="predicted"/>
<reference evidence="3" key="1">
    <citation type="submission" date="2013-07" db="EMBL/GenBank/DDBJ databases">
        <title>The genome of Eucalyptus grandis.</title>
        <authorList>
            <person name="Schmutz J."/>
            <person name="Hayes R."/>
            <person name="Myburg A."/>
            <person name="Tuskan G."/>
            <person name="Grattapaglia D."/>
            <person name="Rokhsar D.S."/>
        </authorList>
    </citation>
    <scope>NUCLEOTIDE SEQUENCE</scope>
    <source>
        <tissue evidence="3">Leaf extractions</tissue>
    </source>
</reference>
<dbReference type="GO" id="GO:0045324">
    <property type="term" value="P:late endosome to vacuole transport"/>
    <property type="evidence" value="ECO:0000318"/>
    <property type="project" value="GO_Central"/>
</dbReference>
<dbReference type="PANTHER" id="PTHR10476">
    <property type="entry name" value="CHARGED MULTIVESICULAR BODY PROTEIN"/>
    <property type="match status" value="1"/>
</dbReference>
<dbReference type="OrthoDB" id="10266568at2759"/>
<dbReference type="GO" id="GO:0032509">
    <property type="term" value="P:endosome transport via multivesicular body sorting pathway"/>
    <property type="evidence" value="ECO:0000318"/>
    <property type="project" value="GO_Central"/>
</dbReference>
<evidence type="ECO:0000313" key="3">
    <source>
        <dbReference type="EMBL" id="KCW69707.1"/>
    </source>
</evidence>
<dbReference type="GO" id="GO:0005771">
    <property type="term" value="C:multivesicular body"/>
    <property type="evidence" value="ECO:0000318"/>
    <property type="project" value="GO_Central"/>
</dbReference>
<sequence>MGSTEKLLNQIMDLKFTAKSLQRQARKCDKEEKAEKLKVKKAIEKGNLDGARIYAENAIRKRTEQTNYLRLASRLDAVVARLDSQAKMAAVNKSMASIVKSLESSLATGNMQKMSQTMDQFEKQFVNMEVQAEFMESAMAGSTSLSTPEGEVNSLMQQVADNYGLEVSVGLPQPATHAVPTKASEKVEEGDLSRRLAELKTRG</sequence>
<name>A0A059BUB4_EUCGR</name>
<feature type="compositionally biased region" description="Basic and acidic residues" evidence="2">
    <location>
        <begin position="183"/>
        <end position="203"/>
    </location>
</feature>
<organism evidence="3">
    <name type="scientific">Eucalyptus grandis</name>
    <name type="common">Flooded gum</name>
    <dbReference type="NCBI Taxonomy" id="71139"/>
    <lineage>
        <taxon>Eukaryota</taxon>
        <taxon>Viridiplantae</taxon>
        <taxon>Streptophyta</taxon>
        <taxon>Embryophyta</taxon>
        <taxon>Tracheophyta</taxon>
        <taxon>Spermatophyta</taxon>
        <taxon>Magnoliopsida</taxon>
        <taxon>eudicotyledons</taxon>
        <taxon>Gunneridae</taxon>
        <taxon>Pentapetalae</taxon>
        <taxon>rosids</taxon>
        <taxon>malvids</taxon>
        <taxon>Myrtales</taxon>
        <taxon>Myrtaceae</taxon>
        <taxon>Myrtoideae</taxon>
        <taxon>Eucalypteae</taxon>
        <taxon>Eucalyptus</taxon>
    </lineage>
</organism>
<dbReference type="GO" id="GO:0000815">
    <property type="term" value="C:ESCRT III complex"/>
    <property type="evidence" value="ECO:0000318"/>
    <property type="project" value="GO_Central"/>
</dbReference>
<dbReference type="Gramene" id="KCW69707">
    <property type="protein sequence ID" value="KCW69707"/>
    <property type="gene ID" value="EUGRSUZ_F03099"/>
</dbReference>
<dbReference type="STRING" id="71139.A0A059BUB4"/>
<dbReference type="KEGG" id="egr:104449942"/>
<dbReference type="AlphaFoldDB" id="A0A059BUB4"/>
<keyword evidence="1" id="KW-0175">Coiled coil</keyword>
<dbReference type="OMA" id="QQITMVM"/>
<dbReference type="EMBL" id="KK198758">
    <property type="protein sequence ID" value="KCW69707.1"/>
    <property type="molecule type" value="Genomic_DNA"/>
</dbReference>